<keyword evidence="3" id="KW-0238">DNA-binding</keyword>
<feature type="compositionally biased region" description="Acidic residues" evidence="1">
    <location>
        <begin position="81"/>
        <end position="99"/>
    </location>
</feature>
<name>K6PZZ1_9FIRM</name>
<dbReference type="GO" id="GO:0003677">
    <property type="term" value="F:DNA binding"/>
    <property type="evidence" value="ECO:0007669"/>
    <property type="project" value="UniProtKB-KW"/>
</dbReference>
<dbReference type="Proteomes" id="UP000005710">
    <property type="component" value="Unassembled WGS sequence"/>
</dbReference>
<dbReference type="EMBL" id="AENY02000003">
    <property type="protein sequence ID" value="EKP94184.1"/>
    <property type="molecule type" value="Genomic_DNA"/>
</dbReference>
<evidence type="ECO:0000313" key="4">
    <source>
        <dbReference type="Proteomes" id="UP000005710"/>
    </source>
</evidence>
<accession>K6PZZ1</accession>
<dbReference type="InterPro" id="IPR010093">
    <property type="entry name" value="SinI_DNA-bd"/>
</dbReference>
<feature type="region of interest" description="Disordered" evidence="1">
    <location>
        <begin position="60"/>
        <end position="99"/>
    </location>
</feature>
<dbReference type="Gene3D" id="1.10.1660.10">
    <property type="match status" value="1"/>
</dbReference>
<reference evidence="3" key="1">
    <citation type="submission" date="2010-10" db="EMBL/GenBank/DDBJ databases">
        <authorList>
            <consortium name="US DOE Joint Genome Institute (JGI-PGF)"/>
            <person name="Lucas S."/>
            <person name="Copeland A."/>
            <person name="Lapidus A."/>
            <person name="Bruce D."/>
            <person name="Goodwin L."/>
            <person name="Pitluck S."/>
            <person name="Kyrpides N."/>
            <person name="Mavromatis K."/>
            <person name="Detter J.C."/>
            <person name="Han C."/>
            <person name="Land M."/>
            <person name="Hauser L."/>
            <person name="Markowitz V."/>
            <person name="Cheng J.-F."/>
            <person name="Hugenholtz P."/>
            <person name="Woyke T."/>
            <person name="Wu D."/>
            <person name="Pukall R."/>
            <person name="Wahrenburg C."/>
            <person name="Brambilla E."/>
            <person name="Klenk H.-P."/>
            <person name="Eisen J.A."/>
        </authorList>
    </citation>
    <scope>NUCLEOTIDE SEQUENCE [LARGE SCALE GENOMIC DNA]</scope>
    <source>
        <strain evidence="3">DSM 13965</strain>
    </source>
</reference>
<dbReference type="RefSeq" id="WP_006904190.1">
    <property type="nucleotide sequence ID" value="NZ_JH976535.1"/>
</dbReference>
<comment type="caution">
    <text evidence="3">The sequence shown here is derived from an EMBL/GenBank/DDBJ whole genome shotgun (WGS) entry which is preliminary data.</text>
</comment>
<dbReference type="InterPro" id="IPR009061">
    <property type="entry name" value="DNA-bd_dom_put_sf"/>
</dbReference>
<protein>
    <submittedName>
        <fullName evidence="3">DNA-binding protein, excisionase family</fullName>
    </submittedName>
</protein>
<dbReference type="SUPFAM" id="SSF46955">
    <property type="entry name" value="Putative DNA-binding domain"/>
    <property type="match status" value="1"/>
</dbReference>
<evidence type="ECO:0000256" key="1">
    <source>
        <dbReference type="SAM" id="MobiDB-lite"/>
    </source>
</evidence>
<feature type="domain" description="Helix-turn-helix" evidence="2">
    <location>
        <begin position="4"/>
        <end position="57"/>
    </location>
</feature>
<proteinExistence type="predicted"/>
<dbReference type="NCBIfam" id="TIGR01764">
    <property type="entry name" value="excise"/>
    <property type="match status" value="1"/>
</dbReference>
<dbReference type="eggNOG" id="COG2452">
    <property type="taxonomic scope" value="Bacteria"/>
</dbReference>
<evidence type="ECO:0000259" key="2">
    <source>
        <dbReference type="Pfam" id="PF12728"/>
    </source>
</evidence>
<dbReference type="AlphaFoldDB" id="K6PZZ1"/>
<dbReference type="CDD" id="cd04762">
    <property type="entry name" value="HTH_MerR-trunc"/>
    <property type="match status" value="1"/>
</dbReference>
<evidence type="ECO:0000313" key="3">
    <source>
        <dbReference type="EMBL" id="EKP94184.1"/>
    </source>
</evidence>
<dbReference type="Pfam" id="PF12728">
    <property type="entry name" value="HTH_17"/>
    <property type="match status" value="1"/>
</dbReference>
<organism evidence="3 4">
    <name type="scientific">Thermaerobacter subterraneus DSM 13965</name>
    <dbReference type="NCBI Taxonomy" id="867903"/>
    <lineage>
        <taxon>Bacteria</taxon>
        <taxon>Bacillati</taxon>
        <taxon>Bacillota</taxon>
        <taxon>Clostridia</taxon>
        <taxon>Eubacteriales</taxon>
        <taxon>Clostridiales Family XVII. Incertae Sedis</taxon>
        <taxon>Thermaerobacter</taxon>
    </lineage>
</organism>
<gene>
    <name evidence="3" type="ORF">ThesuDRAFT_01913</name>
</gene>
<sequence length="99" mass="10723">MSEYLTSSQAARLLGVSRSTFLNWQSSGKLAEYGVHPIQTLGGQYRYRRDEIEELLRMLTAGGHPEGVPRSNGRPAGPVPDEPDPGEPDPEGDDAADSL</sequence>
<dbReference type="HOGENOM" id="CLU_2319202_0_0_9"/>
<keyword evidence="4" id="KW-1185">Reference proteome</keyword>
<reference evidence="3" key="2">
    <citation type="submission" date="2012-10" db="EMBL/GenBank/DDBJ databases">
        <title>Improved high-quality draft of Thermaerobacter subterraneus C21, DSM 13965.</title>
        <authorList>
            <consortium name="DOE Joint Genome Institute"/>
            <person name="Eisen J."/>
            <person name="Huntemann M."/>
            <person name="Wei C.-L."/>
            <person name="Han J."/>
            <person name="Detter J.C."/>
            <person name="Han C."/>
            <person name="Tapia R."/>
            <person name="Chen A."/>
            <person name="Kyrpides N."/>
            <person name="Mavromatis K."/>
            <person name="Markowitz V."/>
            <person name="Szeto E."/>
            <person name="Ivanova N."/>
            <person name="Mikhailova N."/>
            <person name="Ovchinnikova G."/>
            <person name="Pagani I."/>
            <person name="Pati A."/>
            <person name="Goodwin L."/>
            <person name="Nordberg H.P."/>
            <person name="Cantor M.N."/>
            <person name="Hua S.X."/>
            <person name="Woyke T."/>
            <person name="Eisen J."/>
            <person name="Klenk H.-P."/>
        </authorList>
    </citation>
    <scope>NUCLEOTIDE SEQUENCE [LARGE SCALE GENOMIC DNA]</scope>
    <source>
        <strain evidence="3">DSM 13965</strain>
    </source>
</reference>
<dbReference type="InterPro" id="IPR041657">
    <property type="entry name" value="HTH_17"/>
</dbReference>